<reference evidence="2" key="1">
    <citation type="submission" date="2014-09" db="EMBL/GenBank/DDBJ databases">
        <title>Genome sequence of the luminous mushroom Mycena chlorophos for searching fungal bioluminescence genes.</title>
        <authorList>
            <person name="Tanaka Y."/>
            <person name="Kasuga D."/>
            <person name="Oba Y."/>
            <person name="Hase S."/>
            <person name="Sato K."/>
            <person name="Oba Y."/>
            <person name="Sakakibara Y."/>
        </authorList>
    </citation>
    <scope>NUCLEOTIDE SEQUENCE</scope>
</reference>
<feature type="region of interest" description="Disordered" evidence="1">
    <location>
        <begin position="44"/>
        <end position="72"/>
    </location>
</feature>
<feature type="non-terminal residue" evidence="2">
    <location>
        <position position="1"/>
    </location>
</feature>
<evidence type="ECO:0000313" key="2">
    <source>
        <dbReference type="EMBL" id="GAT44879.1"/>
    </source>
</evidence>
<keyword evidence="3" id="KW-1185">Reference proteome</keyword>
<evidence type="ECO:0000313" key="3">
    <source>
        <dbReference type="Proteomes" id="UP000815677"/>
    </source>
</evidence>
<name>A0ABQ0L137_MYCCL</name>
<accession>A0ABQ0L137</accession>
<proteinExistence type="predicted"/>
<feature type="non-terminal residue" evidence="2">
    <location>
        <position position="396"/>
    </location>
</feature>
<gene>
    <name evidence="2" type="ORF">MCHLO_02482</name>
</gene>
<dbReference type="Proteomes" id="UP000815677">
    <property type="component" value="Unassembled WGS sequence"/>
</dbReference>
<protein>
    <submittedName>
        <fullName evidence="2">Uncharacterized protein</fullName>
    </submittedName>
</protein>
<organism evidence="2 3">
    <name type="scientific">Mycena chlorophos</name>
    <name type="common">Agaric fungus</name>
    <name type="synonym">Agaricus chlorophos</name>
    <dbReference type="NCBI Taxonomy" id="658473"/>
    <lineage>
        <taxon>Eukaryota</taxon>
        <taxon>Fungi</taxon>
        <taxon>Dikarya</taxon>
        <taxon>Basidiomycota</taxon>
        <taxon>Agaricomycotina</taxon>
        <taxon>Agaricomycetes</taxon>
        <taxon>Agaricomycetidae</taxon>
        <taxon>Agaricales</taxon>
        <taxon>Marasmiineae</taxon>
        <taxon>Mycenaceae</taxon>
        <taxon>Mycena</taxon>
    </lineage>
</organism>
<dbReference type="EMBL" id="DF840287">
    <property type="protein sequence ID" value="GAT44879.1"/>
    <property type="molecule type" value="Genomic_DNA"/>
</dbReference>
<sequence>ASARALSKVKALVPALTVRATGNQSMKEPEVVLAREMNIFRGGPRRRCQSPWCESSRQTGRVGKGFRDGTHREEEKVGVKGRFVSTNQCAGSRSSPSIWARPGPAPSTFGDGRILGASDGPDQRAINRPSVMAKKKSKGAKLHIAQSGPARLGVRRSTALSHGRAVMNQLAQEAEERARRRDLNRLQARAEGRMRDIPDDGDPAAAPMDVDDDVVHAQDVLASAEWVDVEINSEDAGATYAESFALAASVARNHNTRGFPRRRDGRRRDDRVKRMFDEFNDQGENLADALEDWDWLVAQKGPDAKWELPEGVVVQKTQPVVVVDILGTTEERVYFLQHDPSVSFAMVRQGLFPAAPLNPSVAFTACTIALFQAVHLRCPRLGKQAFIRALCDLRGS</sequence>
<evidence type="ECO:0000256" key="1">
    <source>
        <dbReference type="SAM" id="MobiDB-lite"/>
    </source>
</evidence>